<dbReference type="InterPro" id="IPR000032">
    <property type="entry name" value="HPr-like"/>
</dbReference>
<dbReference type="AlphaFoldDB" id="A0A3R6A189"/>
<feature type="domain" description="HPr" evidence="1">
    <location>
        <begin position="1"/>
        <end position="80"/>
    </location>
</feature>
<evidence type="ECO:0000313" key="3">
    <source>
        <dbReference type="Proteomes" id="UP000283295"/>
    </source>
</evidence>
<dbReference type="Proteomes" id="UP000283295">
    <property type="component" value="Unassembled WGS sequence"/>
</dbReference>
<comment type="caution">
    <text evidence="2">The sequence shown here is derived from an EMBL/GenBank/DDBJ whole genome shotgun (WGS) entry which is preliminary data.</text>
</comment>
<gene>
    <name evidence="2" type="ORF">DWX94_03920</name>
</gene>
<dbReference type="SUPFAM" id="SSF55594">
    <property type="entry name" value="HPr-like"/>
    <property type="match status" value="1"/>
</dbReference>
<sequence>MQSKVSTRIHIETVAKVKEFVRVISEQPLDAELRSGRFVVDAKSIMGIFSLNISEPVELVLSGEEEDVEKAMAALSSILV</sequence>
<evidence type="ECO:0000259" key="1">
    <source>
        <dbReference type="PROSITE" id="PS51350"/>
    </source>
</evidence>
<dbReference type="InterPro" id="IPR035895">
    <property type="entry name" value="HPr-like_sf"/>
</dbReference>
<dbReference type="Pfam" id="PF00381">
    <property type="entry name" value="PTS-HPr"/>
    <property type="match status" value="1"/>
</dbReference>
<evidence type="ECO:0000313" key="2">
    <source>
        <dbReference type="EMBL" id="RGS43471.1"/>
    </source>
</evidence>
<name>A0A3R6A189_9FIRM</name>
<dbReference type="PROSITE" id="PS51350">
    <property type="entry name" value="PTS_HPR_DOM"/>
    <property type="match status" value="1"/>
</dbReference>
<reference evidence="2 3" key="1">
    <citation type="submission" date="2018-08" db="EMBL/GenBank/DDBJ databases">
        <title>A genome reference for cultivated species of the human gut microbiota.</title>
        <authorList>
            <person name="Zou Y."/>
            <person name="Xue W."/>
            <person name="Luo G."/>
        </authorList>
    </citation>
    <scope>NUCLEOTIDE SEQUENCE [LARGE SCALE GENOMIC DNA]</scope>
    <source>
        <strain evidence="2 3">AF22-21</strain>
    </source>
</reference>
<dbReference type="Gene3D" id="3.30.1340.10">
    <property type="entry name" value="HPr-like"/>
    <property type="match status" value="1"/>
</dbReference>
<protein>
    <submittedName>
        <fullName evidence="2">HPr family phosphocarrier protein</fullName>
    </submittedName>
</protein>
<accession>A0A3R6A189</accession>
<proteinExistence type="predicted"/>
<dbReference type="OrthoDB" id="2051287at2"/>
<organism evidence="2 3">
    <name type="scientific">Coprococcus eutactus</name>
    <dbReference type="NCBI Taxonomy" id="33043"/>
    <lineage>
        <taxon>Bacteria</taxon>
        <taxon>Bacillati</taxon>
        <taxon>Bacillota</taxon>
        <taxon>Clostridia</taxon>
        <taxon>Lachnospirales</taxon>
        <taxon>Lachnospiraceae</taxon>
        <taxon>Coprococcus</taxon>
    </lineage>
</organism>
<dbReference type="EMBL" id="QRVK01000006">
    <property type="protein sequence ID" value="RGS43471.1"/>
    <property type="molecule type" value="Genomic_DNA"/>
</dbReference>